<dbReference type="GO" id="GO:0046872">
    <property type="term" value="F:metal ion binding"/>
    <property type="evidence" value="ECO:0007669"/>
    <property type="project" value="UniProtKB-KW"/>
</dbReference>
<dbReference type="Proteomes" id="UP000019402">
    <property type="component" value="Unassembled WGS sequence"/>
</dbReference>
<dbReference type="eggNOG" id="COG0212">
    <property type="taxonomic scope" value="Bacteria"/>
</dbReference>
<dbReference type="GO" id="GO:0009396">
    <property type="term" value="P:folic acid-containing compound biosynthetic process"/>
    <property type="evidence" value="ECO:0007669"/>
    <property type="project" value="TreeGrafter"/>
</dbReference>
<proteinExistence type="inferred from homology"/>
<keyword evidence="7" id="KW-1185">Reference proteome</keyword>
<dbReference type="EC" id="6.3.3.2" evidence="5"/>
<protein>
    <recommendedName>
        <fullName evidence="5">5-formyltetrahydrofolate cyclo-ligase</fullName>
        <ecNumber evidence="5">6.3.3.2</ecNumber>
    </recommendedName>
</protein>
<dbReference type="GO" id="GO:0030272">
    <property type="term" value="F:5-formyltetrahydrofolate cyclo-ligase activity"/>
    <property type="evidence" value="ECO:0007669"/>
    <property type="project" value="UniProtKB-EC"/>
</dbReference>
<dbReference type="InterPro" id="IPR037171">
    <property type="entry name" value="NagB/RpiA_transferase-like"/>
</dbReference>
<dbReference type="OrthoDB" id="9801938at2"/>
<evidence type="ECO:0000256" key="5">
    <source>
        <dbReference type="RuleBase" id="RU361279"/>
    </source>
</evidence>
<comment type="cofactor">
    <cofactor evidence="5">
        <name>Mg(2+)</name>
        <dbReference type="ChEBI" id="CHEBI:18420"/>
    </cofactor>
</comment>
<dbReference type="SUPFAM" id="SSF100950">
    <property type="entry name" value="NagB/RpiA/CoA transferase-like"/>
    <property type="match status" value="1"/>
</dbReference>
<dbReference type="RefSeq" id="WP_081735997.1">
    <property type="nucleotide sequence ID" value="NZ_BAMD01000120.1"/>
</dbReference>
<sequence length="183" mass="20910">MKCVEDEKRAIRQHIKDQKMKLSATLRCRQAQQVFDQLEQQAYFAKASHVLCYWSLPDELPTHDFVNKWYQHKKFYLPKVVGKDLHLRRYSGQASLQKGAFGIGEPTGDPLLQLDLVNLVIVPGIAFSVQGSRMGRGGGYYDRLLPRLKNAYKIGVCFDFQLLDDVPCEKHDVNMDGVITIVP</sequence>
<feature type="binding site" evidence="4">
    <location>
        <begin position="8"/>
        <end position="12"/>
    </location>
    <ligand>
        <name>ATP</name>
        <dbReference type="ChEBI" id="CHEBI:30616"/>
    </ligand>
</feature>
<keyword evidence="5" id="KW-0460">Magnesium</keyword>
<feature type="binding site" evidence="4">
    <location>
        <position position="59"/>
    </location>
    <ligand>
        <name>substrate</name>
    </ligand>
</feature>
<comment type="caution">
    <text evidence="6">The sequence shown here is derived from an EMBL/GenBank/DDBJ whole genome shotgun (WGS) entry which is preliminary data.</text>
</comment>
<evidence type="ECO:0000256" key="3">
    <source>
        <dbReference type="ARBA" id="ARBA00022840"/>
    </source>
</evidence>
<evidence type="ECO:0000256" key="1">
    <source>
        <dbReference type="ARBA" id="ARBA00010638"/>
    </source>
</evidence>
<dbReference type="PIRSF" id="PIRSF006806">
    <property type="entry name" value="FTHF_cligase"/>
    <property type="match status" value="1"/>
</dbReference>
<dbReference type="PANTHER" id="PTHR23407">
    <property type="entry name" value="ATPASE INHIBITOR/5-FORMYLTETRAHYDROFOLATE CYCLO-LIGASE"/>
    <property type="match status" value="1"/>
</dbReference>
<evidence type="ECO:0000313" key="7">
    <source>
        <dbReference type="Proteomes" id="UP000019402"/>
    </source>
</evidence>
<evidence type="ECO:0000313" key="6">
    <source>
        <dbReference type="EMBL" id="GAF05764.1"/>
    </source>
</evidence>
<comment type="catalytic activity">
    <reaction evidence="5">
        <text>(6S)-5-formyl-5,6,7,8-tetrahydrofolate + ATP = (6R)-5,10-methenyltetrahydrofolate + ADP + phosphate</text>
        <dbReference type="Rhea" id="RHEA:10488"/>
        <dbReference type="ChEBI" id="CHEBI:30616"/>
        <dbReference type="ChEBI" id="CHEBI:43474"/>
        <dbReference type="ChEBI" id="CHEBI:57455"/>
        <dbReference type="ChEBI" id="CHEBI:57457"/>
        <dbReference type="ChEBI" id="CHEBI:456216"/>
        <dbReference type="EC" id="6.3.3.2"/>
    </reaction>
</comment>
<reference evidence="6 7" key="1">
    <citation type="journal article" date="2014" name="Genome Announc.">
        <title>Draft Genome Sequence of Cytophaga fermentans JCM 21142T, a Facultative Anaerobe Isolated from Marine Mud.</title>
        <authorList>
            <person name="Starns D."/>
            <person name="Oshima K."/>
            <person name="Suda W."/>
            <person name="Iino T."/>
            <person name="Yuki M."/>
            <person name="Inoue J."/>
            <person name="Kitamura K."/>
            <person name="Iida T."/>
            <person name="Darby A."/>
            <person name="Hattori M."/>
            <person name="Ohkuma M."/>
        </authorList>
    </citation>
    <scope>NUCLEOTIDE SEQUENCE [LARGE SCALE GENOMIC DNA]</scope>
    <source>
        <strain evidence="6 7">JCM 21142</strain>
    </source>
</reference>
<keyword evidence="2 4" id="KW-0547">Nucleotide-binding</keyword>
<dbReference type="AlphaFoldDB" id="W7YTI7"/>
<keyword evidence="3 4" id="KW-0067">ATP-binding</keyword>
<dbReference type="InterPro" id="IPR024185">
    <property type="entry name" value="FTHF_cligase-like_sf"/>
</dbReference>
<organism evidence="6 7">
    <name type="scientific">Saccharicrinis fermentans DSM 9555 = JCM 21142</name>
    <dbReference type="NCBI Taxonomy" id="869213"/>
    <lineage>
        <taxon>Bacteria</taxon>
        <taxon>Pseudomonadati</taxon>
        <taxon>Bacteroidota</taxon>
        <taxon>Bacteroidia</taxon>
        <taxon>Marinilabiliales</taxon>
        <taxon>Marinilabiliaceae</taxon>
        <taxon>Saccharicrinis</taxon>
    </lineage>
</organism>
<dbReference type="GO" id="GO:0005524">
    <property type="term" value="F:ATP binding"/>
    <property type="evidence" value="ECO:0007669"/>
    <property type="project" value="UniProtKB-KW"/>
</dbReference>
<dbReference type="Pfam" id="PF01812">
    <property type="entry name" value="5-FTHF_cyc-lig"/>
    <property type="match status" value="1"/>
</dbReference>
<name>W7YTI7_9BACT</name>
<keyword evidence="5" id="KW-0479">Metal-binding</keyword>
<comment type="similarity">
    <text evidence="1 5">Belongs to the 5-formyltetrahydrofolate cyclo-ligase family.</text>
</comment>
<dbReference type="NCBIfam" id="TIGR02727">
    <property type="entry name" value="MTHFS_bact"/>
    <property type="match status" value="1"/>
</dbReference>
<evidence type="ECO:0000256" key="4">
    <source>
        <dbReference type="PIRSR" id="PIRSR006806-1"/>
    </source>
</evidence>
<gene>
    <name evidence="6" type="ORF">JCM21142_104516</name>
</gene>
<feature type="binding site" evidence="4">
    <location>
        <begin position="133"/>
        <end position="141"/>
    </location>
    <ligand>
        <name>ATP</name>
        <dbReference type="ChEBI" id="CHEBI:30616"/>
    </ligand>
</feature>
<dbReference type="STRING" id="869213.GCA_000517085_02751"/>
<dbReference type="EMBL" id="BAMD01000120">
    <property type="protein sequence ID" value="GAF05764.1"/>
    <property type="molecule type" value="Genomic_DNA"/>
</dbReference>
<dbReference type="GO" id="GO:0035999">
    <property type="term" value="P:tetrahydrofolate interconversion"/>
    <property type="evidence" value="ECO:0007669"/>
    <property type="project" value="TreeGrafter"/>
</dbReference>
<dbReference type="Gene3D" id="3.40.50.10420">
    <property type="entry name" value="NagB/RpiA/CoA transferase-like"/>
    <property type="match status" value="1"/>
</dbReference>
<dbReference type="InterPro" id="IPR002698">
    <property type="entry name" value="FTHF_cligase"/>
</dbReference>
<evidence type="ECO:0000256" key="2">
    <source>
        <dbReference type="ARBA" id="ARBA00022741"/>
    </source>
</evidence>
<accession>W7YTI7</accession>
<dbReference type="PANTHER" id="PTHR23407:SF1">
    <property type="entry name" value="5-FORMYLTETRAHYDROFOLATE CYCLO-LIGASE"/>
    <property type="match status" value="1"/>
</dbReference>